<organism evidence="2 3">
    <name type="scientific">Flavobacterium subsaxonicum WB 4.1-42 = DSM 21790</name>
    <dbReference type="NCBI Taxonomy" id="1121898"/>
    <lineage>
        <taxon>Bacteria</taxon>
        <taxon>Pseudomonadati</taxon>
        <taxon>Bacteroidota</taxon>
        <taxon>Flavobacteriia</taxon>
        <taxon>Flavobacteriales</taxon>
        <taxon>Flavobacteriaceae</taxon>
        <taxon>Flavobacterium</taxon>
    </lineage>
</organism>
<reference evidence="2 3" key="1">
    <citation type="submission" date="2013-09" db="EMBL/GenBank/DDBJ databases">
        <authorList>
            <person name="Zeng Z."/>
            <person name="Chen C."/>
        </authorList>
    </citation>
    <scope>NUCLEOTIDE SEQUENCE [LARGE SCALE GENOMIC DNA]</scope>
    <source>
        <strain evidence="2 3">WB 4.1-42</strain>
    </source>
</reference>
<keyword evidence="1" id="KW-1133">Transmembrane helix</keyword>
<keyword evidence="1" id="KW-0472">Membrane</keyword>
<dbReference type="RefSeq" id="WP_026993138.1">
    <property type="nucleotide sequence ID" value="NZ_JRLY01000006.1"/>
</dbReference>
<dbReference type="STRING" id="1121898.GCA_000422725_02818"/>
<feature type="transmembrane region" description="Helical" evidence="1">
    <location>
        <begin position="55"/>
        <end position="74"/>
    </location>
</feature>
<keyword evidence="1" id="KW-0812">Transmembrane</keyword>
<dbReference type="Proteomes" id="UP000030111">
    <property type="component" value="Unassembled WGS sequence"/>
</dbReference>
<dbReference type="AlphaFoldDB" id="A0A0A2MNL6"/>
<sequence length="120" mass="13397">MKKIFRILPLVYFMGLAIFWFLENYMATGTINYIALAVLLGLSIELFYNNKIVGLLTGSAMSLFSAYMLLAMLSDVFKGGAFNPNMVPFLVFGTSLFGVGLLMGIILIMYQTKQSVRQNN</sequence>
<dbReference type="eggNOG" id="ENOG502ZY9R">
    <property type="taxonomic scope" value="Bacteria"/>
</dbReference>
<feature type="transmembrane region" description="Helical" evidence="1">
    <location>
        <begin position="31"/>
        <end position="48"/>
    </location>
</feature>
<dbReference type="OrthoDB" id="1377245at2"/>
<dbReference type="EMBL" id="JRLY01000006">
    <property type="protein sequence ID" value="KGO93141.1"/>
    <property type="molecule type" value="Genomic_DNA"/>
</dbReference>
<evidence type="ECO:0000313" key="2">
    <source>
        <dbReference type="EMBL" id="KGO93141.1"/>
    </source>
</evidence>
<keyword evidence="3" id="KW-1185">Reference proteome</keyword>
<name>A0A0A2MNL6_9FLAO</name>
<feature type="transmembrane region" description="Helical" evidence="1">
    <location>
        <begin position="7"/>
        <end position="25"/>
    </location>
</feature>
<proteinExistence type="predicted"/>
<accession>A0A0A2MNL6</accession>
<evidence type="ECO:0000313" key="3">
    <source>
        <dbReference type="Proteomes" id="UP000030111"/>
    </source>
</evidence>
<protein>
    <submittedName>
        <fullName evidence="2">Uncharacterized protein</fullName>
    </submittedName>
</protein>
<evidence type="ECO:0000256" key="1">
    <source>
        <dbReference type="SAM" id="Phobius"/>
    </source>
</evidence>
<gene>
    <name evidence="2" type="ORF">Q766_09325</name>
</gene>
<comment type="caution">
    <text evidence="2">The sequence shown here is derived from an EMBL/GenBank/DDBJ whole genome shotgun (WGS) entry which is preliminary data.</text>
</comment>
<feature type="transmembrane region" description="Helical" evidence="1">
    <location>
        <begin position="86"/>
        <end position="110"/>
    </location>
</feature>